<name>A0A5B7ET03_PORTR</name>
<evidence type="ECO:0000313" key="1">
    <source>
        <dbReference type="EMBL" id="MPC35434.1"/>
    </source>
</evidence>
<reference evidence="1 2" key="1">
    <citation type="submission" date="2019-05" db="EMBL/GenBank/DDBJ databases">
        <title>Another draft genome of Portunus trituberculatus and its Hox gene families provides insights of decapod evolution.</title>
        <authorList>
            <person name="Jeong J.-H."/>
            <person name="Song I."/>
            <person name="Kim S."/>
            <person name="Choi T."/>
            <person name="Kim D."/>
            <person name="Ryu S."/>
            <person name="Kim W."/>
        </authorList>
    </citation>
    <scope>NUCLEOTIDE SEQUENCE [LARGE SCALE GENOMIC DNA]</scope>
    <source>
        <tissue evidence="1">Muscle</tissue>
    </source>
</reference>
<dbReference type="EMBL" id="VSRR010003275">
    <property type="protein sequence ID" value="MPC35434.1"/>
    <property type="molecule type" value="Genomic_DNA"/>
</dbReference>
<proteinExistence type="predicted"/>
<accession>A0A5B7ET03</accession>
<dbReference type="Proteomes" id="UP000324222">
    <property type="component" value="Unassembled WGS sequence"/>
</dbReference>
<evidence type="ECO:0000313" key="2">
    <source>
        <dbReference type="Proteomes" id="UP000324222"/>
    </source>
</evidence>
<dbReference type="AlphaFoldDB" id="A0A5B7ET03"/>
<sequence length="95" mass="10175">MVRQPCLALSREAAVNQAPASYNHCKSALPFKGRRTLYGYSLAAVTPGTLNPDNGHLLSGLLTIHSPSQNKSKSSDRSLWAICVMYGGPFAIVLS</sequence>
<protein>
    <submittedName>
        <fullName evidence="1">Uncharacterized protein</fullName>
    </submittedName>
</protein>
<comment type="caution">
    <text evidence="1">The sequence shown here is derived from an EMBL/GenBank/DDBJ whole genome shotgun (WGS) entry which is preliminary data.</text>
</comment>
<organism evidence="1 2">
    <name type="scientific">Portunus trituberculatus</name>
    <name type="common">Swimming crab</name>
    <name type="synonym">Neptunus trituberculatus</name>
    <dbReference type="NCBI Taxonomy" id="210409"/>
    <lineage>
        <taxon>Eukaryota</taxon>
        <taxon>Metazoa</taxon>
        <taxon>Ecdysozoa</taxon>
        <taxon>Arthropoda</taxon>
        <taxon>Crustacea</taxon>
        <taxon>Multicrustacea</taxon>
        <taxon>Malacostraca</taxon>
        <taxon>Eumalacostraca</taxon>
        <taxon>Eucarida</taxon>
        <taxon>Decapoda</taxon>
        <taxon>Pleocyemata</taxon>
        <taxon>Brachyura</taxon>
        <taxon>Eubrachyura</taxon>
        <taxon>Portunoidea</taxon>
        <taxon>Portunidae</taxon>
        <taxon>Portuninae</taxon>
        <taxon>Portunus</taxon>
    </lineage>
</organism>
<gene>
    <name evidence="1" type="ORF">E2C01_028856</name>
</gene>
<keyword evidence="2" id="KW-1185">Reference proteome</keyword>